<dbReference type="Proteomes" id="UP000292052">
    <property type="component" value="Unassembled WGS sequence"/>
</dbReference>
<evidence type="ECO:0000256" key="3">
    <source>
        <dbReference type="ARBA" id="ARBA00023054"/>
    </source>
</evidence>
<comment type="caution">
    <text evidence="10">The sequence shown here is derived from an EMBL/GenBank/DDBJ whole genome shotgun (WGS) entry which is preliminary data.</text>
</comment>
<comment type="subcellular location">
    <subcellularLocation>
        <location evidence="1">Cell projection</location>
        <location evidence="1">Cilium</location>
        <location evidence="1">Flagellum</location>
    </subcellularLocation>
</comment>
<dbReference type="OrthoDB" id="1902038at2759"/>
<dbReference type="GO" id="GO:0031514">
    <property type="term" value="C:motile cilium"/>
    <property type="evidence" value="ECO:0007669"/>
    <property type="project" value="UniProtKB-SubCell"/>
</dbReference>
<evidence type="ECO:0000256" key="7">
    <source>
        <dbReference type="ARBA" id="ARBA00034142"/>
    </source>
</evidence>
<dbReference type="STRING" id="1661398.A0A482VR26"/>
<dbReference type="PANTHER" id="PTHR15504">
    <property type="entry name" value="NASOPHARYNGEAL EPITHELIUM SPECIFIC PROTEIN 1"/>
    <property type="match status" value="1"/>
</dbReference>
<keyword evidence="5" id="KW-0966">Cell projection</keyword>
<proteinExistence type="inferred from homology"/>
<protein>
    <recommendedName>
        <fullName evidence="7">Cilia- and flagella-associated protein 45</fullName>
    </recommendedName>
</protein>
<name>A0A482VR26_ASBVE</name>
<evidence type="ECO:0000259" key="9">
    <source>
        <dbReference type="Pfam" id="PF13868"/>
    </source>
</evidence>
<evidence type="ECO:0000256" key="4">
    <source>
        <dbReference type="ARBA" id="ARBA00023069"/>
    </source>
</evidence>
<gene>
    <name evidence="10" type="ORF">BDFB_000881</name>
</gene>
<reference evidence="10 11" key="1">
    <citation type="submission" date="2017-03" db="EMBL/GenBank/DDBJ databases">
        <title>Genome of the blue death feigning beetle - Asbolus verrucosus.</title>
        <authorList>
            <person name="Rider S.D."/>
        </authorList>
    </citation>
    <scope>NUCLEOTIDE SEQUENCE [LARGE SCALE GENOMIC DNA]</scope>
    <source>
        <strain evidence="10">Butters</strain>
        <tissue evidence="10">Head and leg muscle</tissue>
    </source>
</reference>
<organism evidence="10 11">
    <name type="scientific">Asbolus verrucosus</name>
    <name type="common">Desert ironclad beetle</name>
    <dbReference type="NCBI Taxonomy" id="1661398"/>
    <lineage>
        <taxon>Eukaryota</taxon>
        <taxon>Metazoa</taxon>
        <taxon>Ecdysozoa</taxon>
        <taxon>Arthropoda</taxon>
        <taxon>Hexapoda</taxon>
        <taxon>Insecta</taxon>
        <taxon>Pterygota</taxon>
        <taxon>Neoptera</taxon>
        <taxon>Endopterygota</taxon>
        <taxon>Coleoptera</taxon>
        <taxon>Polyphaga</taxon>
        <taxon>Cucujiformia</taxon>
        <taxon>Tenebrionidae</taxon>
        <taxon>Pimeliinae</taxon>
        <taxon>Asbolus</taxon>
    </lineage>
</organism>
<evidence type="ECO:0000256" key="6">
    <source>
        <dbReference type="ARBA" id="ARBA00034116"/>
    </source>
</evidence>
<keyword evidence="2" id="KW-0282">Flagellum</keyword>
<comment type="similarity">
    <text evidence="6">Belongs to the CFAP45 family.</text>
</comment>
<keyword evidence="3 8" id="KW-0175">Coiled coil</keyword>
<feature type="coiled-coil region" evidence="8">
    <location>
        <begin position="143"/>
        <end position="191"/>
    </location>
</feature>
<evidence type="ECO:0000313" key="11">
    <source>
        <dbReference type="Proteomes" id="UP000292052"/>
    </source>
</evidence>
<evidence type="ECO:0000256" key="5">
    <source>
        <dbReference type="ARBA" id="ARBA00023273"/>
    </source>
</evidence>
<keyword evidence="4" id="KW-0969">Cilium</keyword>
<sequence length="485" mass="58421">MCHKTIKAPKEVVTAYDVQGMRRLVVPDRNPIDTPGIFPKSQFQRLKKEAHIVTLKDRMTMLEEAEQKKNQLQLESEQRKEMLRKAQASQKAKIGSKLSEVERQAKAKNLYLLQRSFDLLQEQDNRVKRANGVILATKCRAIRNAQIAEKELIEKQLQEENRRLDMMMEQQRQKEMQAEQKRKEEEEMKKQIYTTALSDQMRMNEIERMIEAEKIEEESRMINKAFLAIQKEEQEKLKEKKEMQQKIRDELKKANTELERYKLIQKEEQRIADLRIQKFMQQKLEREMEREQELALARAAKEQEIIRMRNMQQRTLDLRAAMDEMNALRIQEEVEKQWRDKEIAAAKAKKEQQEMLKTEREKQIEDLKKAAAITLARDEDDFRKVAKVQKQLWEKEMEKKKRRKEEAEQHRIDLLKQINEKEKERINMQKEKFEEGKMLKFEQERKDQHVKEHLKKKVSQLRSKQVPEQYIKDIEYHIEGIINAK</sequence>
<dbReference type="AlphaFoldDB" id="A0A482VR26"/>
<evidence type="ECO:0000256" key="8">
    <source>
        <dbReference type="SAM" id="Coils"/>
    </source>
</evidence>
<feature type="coiled-coil region" evidence="8">
    <location>
        <begin position="55"/>
        <end position="89"/>
    </location>
</feature>
<dbReference type="PANTHER" id="PTHR15504:SF0">
    <property type="entry name" value="CILIA- AND FLAGELLA-ASSOCIATED PROTEIN 45"/>
    <property type="match status" value="1"/>
</dbReference>
<accession>A0A482VR26</accession>
<feature type="coiled-coil region" evidence="8">
    <location>
        <begin position="215"/>
        <end position="264"/>
    </location>
</feature>
<feature type="domain" description="Trichohyalin-plectin-homology" evidence="9">
    <location>
        <begin position="120"/>
        <end position="468"/>
    </location>
</feature>
<evidence type="ECO:0000256" key="1">
    <source>
        <dbReference type="ARBA" id="ARBA00004230"/>
    </source>
</evidence>
<dbReference type="InterPro" id="IPR033253">
    <property type="entry name" value="CFAP45"/>
</dbReference>
<dbReference type="InterPro" id="IPR043597">
    <property type="entry name" value="TPH_dom"/>
</dbReference>
<dbReference type="EMBL" id="QDEB01073874">
    <property type="protein sequence ID" value="RZC35120.1"/>
    <property type="molecule type" value="Genomic_DNA"/>
</dbReference>
<evidence type="ECO:0000256" key="2">
    <source>
        <dbReference type="ARBA" id="ARBA00022846"/>
    </source>
</evidence>
<dbReference type="Pfam" id="PF13868">
    <property type="entry name" value="TPH"/>
    <property type="match status" value="1"/>
</dbReference>
<feature type="coiled-coil region" evidence="8">
    <location>
        <begin position="341"/>
        <end position="432"/>
    </location>
</feature>
<keyword evidence="11" id="KW-1185">Reference proteome</keyword>
<evidence type="ECO:0000313" key="10">
    <source>
        <dbReference type="EMBL" id="RZC35120.1"/>
    </source>
</evidence>